<gene>
    <name evidence="5" type="ORF">TSAR_008468</name>
</gene>
<feature type="domain" description="EGF-like" evidence="3">
    <location>
        <begin position="3470"/>
        <end position="3507"/>
    </location>
</feature>
<organism evidence="5 6">
    <name type="scientific">Trichomalopsis sarcophagae</name>
    <dbReference type="NCBI Taxonomy" id="543379"/>
    <lineage>
        <taxon>Eukaryota</taxon>
        <taxon>Metazoa</taxon>
        <taxon>Ecdysozoa</taxon>
        <taxon>Arthropoda</taxon>
        <taxon>Hexapoda</taxon>
        <taxon>Insecta</taxon>
        <taxon>Pterygota</taxon>
        <taxon>Neoptera</taxon>
        <taxon>Endopterygota</taxon>
        <taxon>Hymenoptera</taxon>
        <taxon>Apocrita</taxon>
        <taxon>Proctotrupomorpha</taxon>
        <taxon>Chalcidoidea</taxon>
        <taxon>Pteromalidae</taxon>
        <taxon>Pteromalinae</taxon>
        <taxon>Trichomalopsis</taxon>
    </lineage>
</organism>
<dbReference type="EMBL" id="NNAY01003054">
    <property type="protein sequence ID" value="OXU20046.1"/>
    <property type="molecule type" value="Genomic_DNA"/>
</dbReference>
<feature type="domain" description="EGF-like" evidence="3">
    <location>
        <begin position="2456"/>
        <end position="2493"/>
    </location>
</feature>
<feature type="disulfide bond" evidence="2">
    <location>
        <begin position="2882"/>
        <end position="2892"/>
    </location>
</feature>
<name>A0A232ENZ2_9HYME</name>
<feature type="domain" description="EGF-like" evidence="3">
    <location>
        <begin position="1186"/>
        <end position="1224"/>
    </location>
</feature>
<feature type="domain" description="EGF-like" evidence="3">
    <location>
        <begin position="688"/>
        <end position="726"/>
    </location>
</feature>
<dbReference type="SMART" id="SM00274">
    <property type="entry name" value="FOLN"/>
    <property type="match status" value="19"/>
</dbReference>
<feature type="domain" description="EGF-like" evidence="3">
    <location>
        <begin position="2397"/>
        <end position="2435"/>
    </location>
</feature>
<feature type="domain" description="EGF-like" evidence="3">
    <location>
        <begin position="2503"/>
        <end position="2542"/>
    </location>
</feature>
<feature type="domain" description="EGF-like" evidence="3">
    <location>
        <begin position="613"/>
        <end position="650"/>
    </location>
</feature>
<feature type="domain" description="EGF-like" evidence="3">
    <location>
        <begin position="1980"/>
        <end position="2018"/>
    </location>
</feature>
<feature type="disulfide bond" evidence="2">
    <location>
        <begin position="3473"/>
        <end position="3483"/>
    </location>
</feature>
<feature type="disulfide bond" evidence="2">
    <location>
        <begin position="2147"/>
        <end position="2157"/>
    </location>
</feature>
<feature type="disulfide bond" evidence="2">
    <location>
        <begin position="4325"/>
        <end position="4335"/>
    </location>
</feature>
<dbReference type="PANTHER" id="PTHR22963:SF39">
    <property type="entry name" value="DUMPY"/>
    <property type="match status" value="1"/>
</dbReference>
<feature type="domain" description="EGF-like" evidence="3">
    <location>
        <begin position="3411"/>
        <end position="3449"/>
    </location>
</feature>
<feature type="domain" description="EGF-like" evidence="3">
    <location>
        <begin position="345"/>
        <end position="383"/>
    </location>
</feature>
<evidence type="ECO:0000256" key="2">
    <source>
        <dbReference type="PROSITE-ProRule" id="PRU00076"/>
    </source>
</evidence>
<feature type="domain" description="EGF-like" evidence="3">
    <location>
        <begin position="1422"/>
        <end position="1460"/>
    </location>
</feature>
<feature type="domain" description="EGF-like" evidence="3">
    <location>
        <begin position="3806"/>
        <end position="3843"/>
    </location>
</feature>
<feature type="domain" description="EGF-like" evidence="3">
    <location>
        <begin position="2930"/>
        <end position="2968"/>
    </location>
</feature>
<dbReference type="Pfam" id="PF21164">
    <property type="entry name" value="Dumpy_DPY"/>
    <property type="match status" value="39"/>
</dbReference>
<feature type="domain" description="EGF-like" evidence="3">
    <location>
        <begin position="4263"/>
        <end position="4301"/>
    </location>
</feature>
<dbReference type="InterPro" id="IPR048407">
    <property type="entry name" value="Dumpy_DPY"/>
</dbReference>
<dbReference type="STRING" id="543379.A0A232ENZ2"/>
<dbReference type="PANTHER" id="PTHR22963">
    <property type="entry name" value="ENDOGLIN-RELATED"/>
    <property type="match status" value="1"/>
</dbReference>
<evidence type="ECO:0000259" key="3">
    <source>
        <dbReference type="PROSITE" id="PS50026"/>
    </source>
</evidence>
<feature type="disulfide bond" evidence="2">
    <location>
        <begin position="880"/>
        <end position="890"/>
    </location>
</feature>
<feature type="disulfide bond" evidence="2">
    <location>
        <begin position="1366"/>
        <end position="1376"/>
    </location>
</feature>
<feature type="domain" description="EGF-like" evidence="3">
    <location>
        <begin position="3341"/>
        <end position="3378"/>
    </location>
</feature>
<feature type="domain" description="EGF-like" evidence="3">
    <location>
        <begin position="20"/>
        <end position="58"/>
    </location>
</feature>
<feature type="disulfide bond" evidence="2">
    <location>
        <begin position="512"/>
        <end position="522"/>
    </location>
</feature>
<evidence type="ECO:0008006" key="7">
    <source>
        <dbReference type="Google" id="ProtNLM"/>
    </source>
</evidence>
<dbReference type="PROSITE" id="PS50026">
    <property type="entry name" value="EGF_3"/>
    <property type="match status" value="47"/>
</dbReference>
<feature type="domain" description="EGF-like" evidence="3">
    <location>
        <begin position="4019"/>
        <end position="4056"/>
    </location>
</feature>
<feature type="domain" description="EGF-like" evidence="3">
    <location>
        <begin position="450"/>
        <end position="488"/>
    </location>
</feature>
<feature type="domain" description="WAP" evidence="4">
    <location>
        <begin position="2415"/>
        <end position="2473"/>
    </location>
</feature>
<evidence type="ECO:0000313" key="6">
    <source>
        <dbReference type="Proteomes" id="UP000215335"/>
    </source>
</evidence>
<evidence type="ECO:0000313" key="5">
    <source>
        <dbReference type="EMBL" id="OXU20046.1"/>
    </source>
</evidence>
<feature type="domain" description="EGF-like" evidence="3">
    <location>
        <begin position="1698"/>
        <end position="1735"/>
    </location>
</feature>
<feature type="domain" description="EGF-like" evidence="3">
    <location>
        <begin position="553"/>
        <end position="592"/>
    </location>
</feature>
<keyword evidence="1 2" id="KW-1015">Disulfide bond</keyword>
<dbReference type="SMART" id="SM00179">
    <property type="entry name" value="EGF_CA"/>
    <property type="match status" value="18"/>
</dbReference>
<feature type="disulfide bond" evidence="2">
    <location>
        <begin position="3809"/>
        <end position="3819"/>
    </location>
</feature>
<feature type="domain" description="EGF-like" evidence="3">
    <location>
        <begin position="1304"/>
        <end position="1342"/>
    </location>
</feature>
<dbReference type="SMART" id="SM00181">
    <property type="entry name" value="EGF"/>
    <property type="match status" value="75"/>
</dbReference>
<feature type="domain" description="EGF-like" evidence="3">
    <location>
        <begin position="1745"/>
        <end position="1783"/>
    </location>
</feature>
<feature type="domain" description="EGF-like" evidence="3">
    <location>
        <begin position="2292"/>
        <end position="2330"/>
    </location>
</feature>
<dbReference type="InterPro" id="IPR008197">
    <property type="entry name" value="WAP_dom"/>
</dbReference>
<evidence type="ECO:0000256" key="1">
    <source>
        <dbReference type="ARBA" id="ARBA00023157"/>
    </source>
</evidence>
<dbReference type="GO" id="GO:0030414">
    <property type="term" value="F:peptidase inhibitor activity"/>
    <property type="evidence" value="ECO:0007669"/>
    <property type="project" value="InterPro"/>
</dbReference>
<feature type="domain" description="EGF-like" evidence="3">
    <location>
        <begin position="1851"/>
        <end position="1890"/>
    </location>
</feature>
<feature type="domain" description="EGF-like" evidence="3">
    <location>
        <begin position="3282"/>
        <end position="3320"/>
    </location>
</feature>
<feature type="domain" description="EGF-like" evidence="3">
    <location>
        <begin position="818"/>
        <end position="856"/>
    </location>
</feature>
<sequence length="4363" mass="463549">FLESSSVQAFVFLLDVEPDKTNPCSTSYCGPNSQCRVVNSIAVCSCLPEYIGSPPACRPECVSSSECPSDKACVNQKCVNPCPAACGRNSNCRVINHSPHCTCVQGFTGDPFTTCFPITRKFILTSGIRKSSVLELESKLCNFLAAPSFDEPTPPRDPCFPSPCGPNADCRNINGVPSCACQQNYFGSPPNCKPECTINSECSSNLACIRQKCQDPCIGSCGVLATCNVINHIPTCLCPDGYTGDPFRICNIQPEKPPVVSEDPCSQVQCGSNAQCSNGQCSCLPEYQGDPYTGCRPECVMNNDCDFNKACIRQKCIDPCRNTCGQNAICNVYNHIPICSCPSVQTDPCNPSPCGPNSQCRSVNGQAVCSCVIGYLGTPPSCRPECTVSSDCPQNQACNNQKCVDPCPGVCGIRATCKVVSHNPICSCQQGMTGDPFIACTPILSSPPEPVNPCIPSPCGPNSQCQVTNDSPSCSCLPEFLGSPPNCRPECTSNSECPNNLACINRKCQDPCPNSCAPSAQCRVVSHTPTCVCPPGYSGDPFTYCSLSIDPTPVNPCVPSPCGANAECKVQQNAGSCTCLTDYVGNPYEGCRPECTRNSDCPSNQACIGQKCKDPCPGTCGQNAECYVQNHSPVCVCFDRYTGDPFRYCQPIAPPRKKNASTNPKTTKTKPLLPNEKFHISTESDVSVLSPCRLTQCGPYSQCREVNGQAVCSCLPEYTGIPPTCKPECTTNSECPSNRACINQKCVDPCTNRCGEQTVCRVVNHSPICTCKQGLTGDPFSRCYFLDRKDHNLSSKRYSISFQSNLSIRSFLETPAPQSNPCIPSPCGPNSLCQNNNGLSSCSCATNYFGTPPNCRPECTINSDCASNKACINERCIDPCPGSCGLNAICNVFNHVPTCNCLEGYTGDPFTSCQYKPPPQQPIQDEEVCNCGPNADCVNRVCRCRPEYFGDPNIGCRPECVLNTDCPSNKACIRNKCQDPCPNTCGQGADCYVAQHFAMCNCPAGTSGNAFISCQPISVIPDPAPCTPSPCGPNSICREVNGNAVCTCSPNFLGSPPACRPECTQSSDCPRNRACVNQKCVDPCPGTCGVQAVCQVINHNPICSCPPKYTGNPFRWKLNRTFAILNKRKAFFNGERKMRLYAHDSKIHNFLFIIRKNSSIRLLRSFERKGINRTISHAEPVVDEPPVNPCQPSPCGPYAICQVANEQSSCSCEPGYIGSPPSCRPECISNSECPTQQACINKKCKDPCVGSCGANALCSVVSHTAICTCANSYSGDPFTQCFPVTRYTGDPFSYCTINMQPPFKENVCSPSPCGPNSQCREVNGQAVCSCLPSYIGSPPGCRPECIASTECPSNLACESQKCVDPCPNPCGLGTNCNVVNHSPICTCMPGYTGNPFTRCTPVPLNTIAAPPFLAPQEYPPTPPEPCVPSPCGSYAQCRNVNGVPACSCVDNYVGQPPNCRPECSINSECPADKACINHKCVDPCPGSCGALAICSIVNHVPVCACPQGYTGDPFTQCNLQPPINLTTLTISAFDPNVDQLDKCNPSPCGANAVCNEGVCACLPEFKGDPYAACRPECVLNNDCPRDRACLQRKCQDPCPGACAPNAQCTVINHVPMCSCPQGMAGNAFSQCSPVQAPPETNPCSPSPCGPNSECRAINGQAVCTCVRGYLGSPPTCRPECVVSTDCLQNRACSNQKCIDPCLGSCGVGAVCEVVNHSPICSCPARFSGNPFVYCSPLLPDEPAVSKNPCQPSPCGPNAQCNVVNDSPSCSCLPEFIGSPPNCRPECISNGECPSQLACINQRCRDPCIGSCGSNTECYVVSHTPMCTCKQPYSGDPFTQCNLLINPPAPENTSPCEPNPCGPNAVCRVQNGAGSCTCNPDYFGNPYEGCRPECITNSDCSSNLACINQKCKDPCPGTCGRNAECQVINHNPICSCHPDYTGDPFRYCSIAPKGNSFYITLGEASAEQLLIQLTFSDPVVAVNPCSQSPCGPNSQCRVVNDQAVCTCLPEYMGTPPNCRPECVVSSECPLNKACFNRKCTDPCPGTCGFNTRCETINHSPICSCETGYTGDPFTSCYELPKQDQPIANPCLPSPCGPNAECRVVNDQASCACSATFIGSPPNCRPECSINPDCPSNQACLQNKCRDPCPGSCGLNAQCNVLNHIPVCNCPEGYTGDPFSRCDLKPADETPITKPNDPCLNCGSNSMCINNACVCMPDYHGDPYIGCRPECVMNSDCQRDQACIKQKCRDPCSNVCGQNALCTVVNHIPTCSCISGMVGNAFVACNPQETPLDKPIPCNPSPCGSNSQCRNVNNQAVCSCVPGFLGTPPNCRPECIVSSDCPLNQACSNQKCINPCRGTCGINARCQVVNHSPICSCMEDLTGDPFTLCRPIPAQPKPSENPCIPSPCGPNSQCQVTNNAPSCTCLPEFKGSPPNCRPECSNNNDCPNQLACINQKCRDPCPGSCGSLAECRVVSHTPTCTCPSGYTGDPFSYCVLNVASTEQEPVTPCVPSPCGSNAECREQNGAGACTCLQDYIGNPYEGCRPECVINSDCPSDRACIRSKCQNPCPGTCGQNAMCHVINHLPTCTCQASFTGDPFRYCAPEMQRDPEPVQPCNPSPCGPNSQCRESNGQAVCTCSPTFVGSPPFCRPECTVSSECPTNMACINNKCADPCPNSCGIAAKCNVINHSPICSCNNGFTGDPFTRCYEIPPTPVSPPGPVDPCVPSPCGPFAICRNVGGVPACSCSNDYIGSPPNCRPECTINPECVSNLACIRQKCKDPCPGSCGVGARCTVINHIPVCTCPEGYTGDPFTSCSPQPQQIEPIPTDRCNPSPCGSNADCRDGICTCLPEYLGDPYIGCRPECVQSSDCPFDKACMRRKCQDPCPGVCAYNAECTVIKHTPMCSCPAGTTGNAFLTCSALSSTYFQVPETTPQRPCVPSPCGPNSRCQEINGQAVCSCAAGFIGSPPTCRPECLVSSECPLNQACVSQKCRDPCPGSCGISAQCQVINHNPICSCPSTLTGDPFVRCLPMPIRLTLQILSAMDVPELSKNPCVPSPCGPNAQCQVTNGGSSSCSCNPGFLGSPPNCKPECVNNDECSLSLSCINQKCTDPCPGSCGTNAECRVVNHIPSCTCLEGYNGDPFVECNQKQLASPQPCVPSPCGTNAVCKEFNGAGSCSCLSDYVGNPYEGCRPECISDSDCASDLACIRSKCQNPCPGRCGSNAVCQVVNHSPLCTCIPGFTGNPYAQCNFDRQDERKYRWRASNFYLCYFYQTNKYDKNIVAPTPVNPCNPSPCGSNSICRENNGQAICTCQPEFIGSAPNCRPECLLSSECGAALACINQKCKDPCVGACGNSAQCKVINHSPICVCPSGMTGDPFRQCYQAPGEFFEKQKRFEVLHKIKLIIFYPLVESEPSKDPCNPSPCGPNALCRAVNDSPVCTCINNYIGIPPNCRPECSIHPDCTSDKACIREKCRDPCPGSCGLNARCSVVNHTPVCVCAEGYTGDPFTNCSPKPLPEPVIPKDNCTPNPCGANAQCNDGRCSCLPEFFGDPYSGCRPECVQNSDCTRDKACIRNKCANPCVGACASNAECVVVNHLPMCSCPSGMTGNAFAQCIPMRGTIYFHDHSTVDLPDEIHAKQKLISDETPTDVCNPSPCGPNSVCRQNNNQAVCSCIPGYSGTPPSCRPECVVNSDCPKNRACLNFKCSDPCPGSCGLAARCNVVNHSPICSCPPQNTGDPFIRCIPIPPTPPPQDKPCEPSPCGPRSQCRVVNNVPSCSCLPEFVGSPPNCRPECASNSECPSQLACINYKCKDPCPGSCGVNAECRVISHTPSCSCANGYTGDPFTQCTQEIIPTPKPNDEQVCLPSTCGPNAVCRESYGVATCTCFPDYYGNPYEGCRPECTVDSDCSLNLACNRLKCRDPCPGSCGTNAICQVVNHLPICSCMPGYSGDPFRYCSFVPAIQTPESNPCIPSPCGPNSQCRSVNGKASCVCLPPNVEGPNGCRPECVVSSECSANRACINQKCVDPCPGVCGQNARCEAINHSPICSCPPGQTGDPFVRCFSAPTPAETVNPCVPSPCGPFSICQDAGGYPSCSCSQDYIGSPPNCRPECRINSECNSNQACIREKCRDPCPGSCGFNANCQVVNHNPVCSCIEGYTGDPFTNSDPVPVDKCNPSPCGPNALCNNGICTCIPEYSGDAYQGCRPECVQNSDCVQSKACINYKCVDPCPGICGQNAECTVVNHIPTCSCLDNYEGDPFTLCNVKKQADNPKPCSPSPCGPNSVCREFGSQASCSCAQGYFGVPPSCRPECSTSSDCEQTRACVNQRCQNPCANSCAPNALCTVRNHNPICSCPAQYTGDPFTNCIPMSK</sequence>
<feature type="domain" description="EGF-like" evidence="3">
    <location>
        <begin position="2776"/>
        <end position="2813"/>
    </location>
</feature>
<dbReference type="GO" id="GO:0005576">
    <property type="term" value="C:extracellular region"/>
    <property type="evidence" value="ECO:0007669"/>
    <property type="project" value="InterPro"/>
</dbReference>
<feature type="disulfide bond" evidence="2">
    <location>
        <begin position="3344"/>
        <end position="3354"/>
    </location>
</feature>
<dbReference type="Proteomes" id="UP000215335">
    <property type="component" value="Unassembled WGS sequence"/>
</dbReference>
<dbReference type="PROSITE" id="PS51390">
    <property type="entry name" value="WAP"/>
    <property type="match status" value="1"/>
</dbReference>
<feature type="domain" description="EGF-like" evidence="3">
    <location>
        <begin position="4064"/>
        <end position="4102"/>
    </location>
</feature>
<feature type="non-terminal residue" evidence="5">
    <location>
        <position position="1"/>
    </location>
</feature>
<protein>
    <recommendedName>
        <fullName evidence="7">EGF-like domain-containing protein</fullName>
    </recommendedName>
</protein>
<proteinExistence type="predicted"/>
<feature type="disulfide bond" evidence="2">
    <location>
        <begin position="2779"/>
        <end position="2789"/>
    </location>
</feature>
<dbReference type="InterPro" id="IPR003645">
    <property type="entry name" value="Fol_N"/>
</dbReference>
<dbReference type="PROSITE" id="PS01186">
    <property type="entry name" value="EGF_2"/>
    <property type="match status" value="23"/>
</dbReference>
<feature type="domain" description="EGF-like" evidence="3">
    <location>
        <begin position="877"/>
        <end position="914"/>
    </location>
</feature>
<dbReference type="OrthoDB" id="4405280at2759"/>
<feature type="disulfide bond" evidence="2">
    <location>
        <begin position="1701"/>
        <end position="1711"/>
    </location>
</feature>
<dbReference type="SUPFAM" id="SSF57184">
    <property type="entry name" value="Growth factor receptor domain"/>
    <property type="match status" value="2"/>
</dbReference>
<dbReference type="InterPro" id="IPR001881">
    <property type="entry name" value="EGF-like_Ca-bd_dom"/>
</dbReference>
<comment type="caution">
    <text evidence="2">Lacks conserved residue(s) required for the propagation of feature annotation.</text>
</comment>
<feature type="domain" description="EGF-like" evidence="3">
    <location>
        <begin position="3209"/>
        <end position="3246"/>
    </location>
</feature>
<feature type="domain" description="EGF-like" evidence="3">
    <location>
        <begin position="2085"/>
        <end position="2123"/>
    </location>
</feature>
<feature type="domain" description="EGF-like" evidence="3">
    <location>
        <begin position="3046"/>
        <end position="3085"/>
    </location>
</feature>
<keyword evidence="2" id="KW-0245">EGF-like domain</keyword>
<feature type="disulfide bond" evidence="2">
    <location>
        <begin position="1914"/>
        <end position="1924"/>
    </location>
</feature>
<feature type="domain" description="EGF-like" evidence="3">
    <location>
        <begin position="155"/>
        <end position="193"/>
    </location>
</feature>
<feature type="domain" description="EGF-like" evidence="3">
    <location>
        <begin position="3854"/>
        <end position="3893"/>
    </location>
</feature>
<dbReference type="InterPro" id="IPR000742">
    <property type="entry name" value="EGF"/>
</dbReference>
<evidence type="ECO:0000259" key="4">
    <source>
        <dbReference type="PROSITE" id="PS51390"/>
    </source>
</evidence>
<feature type="domain" description="EGF-like" evidence="3">
    <location>
        <begin position="3747"/>
        <end position="3785"/>
    </location>
</feature>
<feature type="domain" description="EGF-like" evidence="3">
    <location>
        <begin position="509"/>
        <end position="546"/>
    </location>
</feature>
<comment type="caution">
    <text evidence="5">The sequence shown here is derived from an EMBL/GenBank/DDBJ whole genome shotgun (WGS) entry which is preliminary data.</text>
</comment>
<feature type="domain" description="EGF-like" evidence="3">
    <location>
        <begin position="2879"/>
        <end position="2916"/>
    </location>
</feature>
<dbReference type="InterPro" id="IPR009030">
    <property type="entry name" value="Growth_fac_rcpt_cys_sf"/>
</dbReference>
<feature type="domain" description="EGF-like" evidence="3">
    <location>
        <begin position="3642"/>
        <end position="3680"/>
    </location>
</feature>
<feature type="domain" description="EGF-like" evidence="3">
    <location>
        <begin position="1363"/>
        <end position="1400"/>
    </location>
</feature>
<feature type="domain" description="EGF-like" evidence="3">
    <location>
        <begin position="2609"/>
        <end position="2647"/>
    </location>
</feature>
<feature type="disulfide bond" evidence="2">
    <location>
        <begin position="3212"/>
        <end position="3222"/>
    </location>
</feature>
<dbReference type="SUPFAM" id="SSF90148">
    <property type="entry name" value="DPY module"/>
    <property type="match status" value="32"/>
</dbReference>
<feature type="disulfide bond" evidence="2">
    <location>
        <begin position="4022"/>
        <end position="4032"/>
    </location>
</feature>
<accession>A0A232ENZ2</accession>
<feature type="domain" description="EGF-like" evidence="3">
    <location>
        <begin position="4322"/>
        <end position="4359"/>
    </location>
</feature>
<feature type="domain" description="EGF-like" evidence="3">
    <location>
        <begin position="1022"/>
        <end position="1060"/>
    </location>
</feature>
<feature type="domain" description="EGF-like" evidence="3">
    <location>
        <begin position="2144"/>
        <end position="2181"/>
    </location>
</feature>
<dbReference type="GO" id="GO:0005509">
    <property type="term" value="F:calcium ion binding"/>
    <property type="evidence" value="ECO:0007669"/>
    <property type="project" value="InterPro"/>
</dbReference>
<feature type="domain" description="EGF-like" evidence="3">
    <location>
        <begin position="1911"/>
        <end position="1948"/>
    </location>
</feature>
<feature type="disulfide bond" evidence="2">
    <location>
        <begin position="2459"/>
        <end position="2469"/>
    </location>
</feature>
<feature type="disulfide bond" evidence="2">
    <location>
        <begin position="3917"/>
        <end position="3927"/>
    </location>
</feature>
<feature type="disulfide bond" evidence="2">
    <location>
        <begin position="616"/>
        <end position="626"/>
    </location>
</feature>
<feature type="domain" description="EGF-like" evidence="3">
    <location>
        <begin position="3914"/>
        <end position="3951"/>
    </location>
</feature>
<feature type="domain" description="EGF-like" evidence="3">
    <location>
        <begin position="1639"/>
        <end position="1677"/>
    </location>
</feature>
<reference evidence="5 6" key="1">
    <citation type="journal article" date="2017" name="Curr. Biol.">
        <title>The Evolution of Venom by Co-option of Single-Copy Genes.</title>
        <authorList>
            <person name="Martinson E.O."/>
            <person name="Mrinalini"/>
            <person name="Kelkar Y.D."/>
            <person name="Chang C.H."/>
            <person name="Werren J.H."/>
        </authorList>
    </citation>
    <scope>NUCLEOTIDE SEQUENCE [LARGE SCALE GENOMIC DNA]</scope>
    <source>
        <strain evidence="5 6">Alberta</strain>
        <tissue evidence="5">Whole body</tissue>
    </source>
</reference>
<feature type="domain" description="EGF-like" evidence="3">
    <location>
        <begin position="2717"/>
        <end position="2755"/>
    </location>
</feature>
<keyword evidence="6" id="KW-1185">Reference proteome</keyword>